<accession>A0ABC9YSQ2</accession>
<dbReference type="AlphaFoldDB" id="A0ABC9YSQ2"/>
<sequence>MVGSGFVRVAVSCGPYWSAGSAVPVTVCAGAIAATTRMTTNPSTLTVINAITSGRCGRGGFDIG</sequence>
<evidence type="ECO:0000313" key="2">
    <source>
        <dbReference type="Proteomes" id="UP000037179"/>
    </source>
</evidence>
<keyword evidence="2" id="KW-1185">Reference proteome</keyword>
<reference evidence="2" key="1">
    <citation type="submission" date="2015-07" db="EMBL/GenBank/DDBJ databases">
        <title>Nocardia seriolae U-1 whole genome shotgun sequence.</title>
        <authorList>
            <person name="Imajoh M."/>
            <person name="Fukumoto Y."/>
            <person name="Sukeda M."/>
            <person name="Yamane J."/>
            <person name="Yamasaki K."/>
            <person name="Shimizu M."/>
            <person name="Ohnishi K."/>
            <person name="Oshima S."/>
        </authorList>
    </citation>
    <scope>NUCLEOTIDE SEQUENCE [LARGE SCALE GENOMIC DNA]</scope>
    <source>
        <strain evidence="2">U-1</strain>
    </source>
</reference>
<dbReference type="Proteomes" id="UP000037179">
    <property type="component" value="Unassembled WGS sequence"/>
</dbReference>
<gene>
    <name evidence="1" type="ORF">NSK11_contig00037-0035</name>
</gene>
<comment type="caution">
    <text evidence="1">The sequence shown here is derived from an EMBL/GenBank/DDBJ whole genome shotgun (WGS) entry which is preliminary data.</text>
</comment>
<protein>
    <submittedName>
        <fullName evidence="1">Uncharacterized protein</fullName>
    </submittedName>
</protein>
<dbReference type="EMBL" id="BBYQ01000037">
    <property type="protein sequence ID" value="GAP28514.1"/>
    <property type="molecule type" value="Genomic_DNA"/>
</dbReference>
<organism evidence="1 2">
    <name type="scientific">Nocardia seriolae</name>
    <dbReference type="NCBI Taxonomy" id="37332"/>
    <lineage>
        <taxon>Bacteria</taxon>
        <taxon>Bacillati</taxon>
        <taxon>Actinomycetota</taxon>
        <taxon>Actinomycetes</taxon>
        <taxon>Mycobacteriales</taxon>
        <taxon>Nocardiaceae</taxon>
        <taxon>Nocardia</taxon>
    </lineage>
</organism>
<proteinExistence type="predicted"/>
<reference evidence="1 2" key="2">
    <citation type="journal article" date="2016" name="Genome Announc.">
        <title>Draft Genome Sequence of Erythromycin- and Oxytetracycline-Sensitive Nocardia seriolae Strain U-1 (NBRC 110359).</title>
        <authorList>
            <person name="Imajoh M."/>
            <person name="Sukeda M."/>
            <person name="Shimizu M."/>
            <person name="Yamane J."/>
            <person name="Ohnishi K."/>
            <person name="Oshima S."/>
        </authorList>
    </citation>
    <scope>NUCLEOTIDE SEQUENCE [LARGE SCALE GENOMIC DNA]</scope>
    <source>
        <strain evidence="1 2">U-1</strain>
    </source>
</reference>
<evidence type="ECO:0000313" key="1">
    <source>
        <dbReference type="EMBL" id="GAP28514.1"/>
    </source>
</evidence>
<name>A0ABC9YSQ2_9NOCA</name>